<dbReference type="RefSeq" id="WP_254034577.1">
    <property type="nucleotide sequence ID" value="NZ_LR882950.1"/>
</dbReference>
<gene>
    <name evidence="1" type="ORF">PLAM_2097</name>
</gene>
<accession>A0A1J1JGC9</accession>
<organism evidence="1">
    <name type="scientific">Planktothrix agardhii</name>
    <name type="common">Oscillatoria agardhii</name>
    <dbReference type="NCBI Taxonomy" id="1160"/>
    <lineage>
        <taxon>Bacteria</taxon>
        <taxon>Bacillati</taxon>
        <taxon>Cyanobacteriota</taxon>
        <taxon>Cyanophyceae</taxon>
        <taxon>Oscillatoriophycideae</taxon>
        <taxon>Oscillatoriales</taxon>
        <taxon>Microcoleaceae</taxon>
        <taxon>Planktothrix</taxon>
    </lineage>
</organism>
<reference evidence="1" key="1">
    <citation type="submission" date="2015-09" db="EMBL/GenBank/DDBJ databases">
        <authorList>
            <person name="Jackson K.R."/>
            <person name="Lunt B.L."/>
            <person name="Fisher J.N.B."/>
            <person name="Gardner A.V."/>
            <person name="Bailey M.E."/>
            <person name="Deus L.M."/>
            <person name="Earl A.S."/>
            <person name="Gibby P.D."/>
            <person name="Hartmann K.A."/>
            <person name="Liu J.E."/>
            <person name="Manci A.M."/>
            <person name="Nielsen D.A."/>
            <person name="Solomon M.B."/>
            <person name="Breakwell D.P."/>
            <person name="Burnett S.H."/>
            <person name="Grose J.H."/>
        </authorList>
    </citation>
    <scope>NUCLEOTIDE SEQUENCE</scope>
    <source>
        <strain evidence="1">7805</strain>
    </source>
</reference>
<evidence type="ECO:0000313" key="1">
    <source>
        <dbReference type="EMBL" id="CUM60063.1"/>
    </source>
</evidence>
<sequence length="71" mass="8386">MAELTDEDKMKERLTIHKNLIGWLIKKLKEEKIQCKRTTGNDPNGDILLINPRDVPRVKEIVRQIQKQYNS</sequence>
<protein>
    <submittedName>
        <fullName evidence="1">Uncharacterized protein</fullName>
    </submittedName>
</protein>
<proteinExistence type="predicted"/>
<dbReference type="EMBL" id="LO018304">
    <property type="protein sequence ID" value="CUM60063.1"/>
    <property type="molecule type" value="Genomic_DNA"/>
</dbReference>
<dbReference type="AlphaFoldDB" id="A0A1J1JGC9"/>
<name>A0A1J1JGC9_PLAAG</name>